<gene>
    <name evidence="1" type="ORF">GS597_08870</name>
</gene>
<keyword evidence="2" id="KW-1185">Reference proteome</keyword>
<comment type="caution">
    <text evidence="1">The sequence shown here is derived from an EMBL/GenBank/DDBJ whole genome shotgun (WGS) entry which is preliminary data.</text>
</comment>
<dbReference type="RefSeq" id="WP_161825092.1">
    <property type="nucleotide sequence ID" value="NZ_WVIC01000015.1"/>
</dbReference>
<name>A0A8K1ZYV2_9CYAN</name>
<evidence type="ECO:0000313" key="1">
    <source>
        <dbReference type="EMBL" id="NCJ06613.1"/>
    </source>
</evidence>
<protein>
    <submittedName>
        <fullName evidence="1">Uncharacterized protein</fullName>
    </submittedName>
</protein>
<sequence length="120" mass="13424">MLQFKPILLDLFDNGIFTKYQVPTPFSQKTDGLTRLRFGKIREAFLGIKVTRGQRKTSCLVLALALLPKPKGVASSRGVPRWHQNHHRRRHKEMLNVGGAAFPKGYLGIGCLDLVNCVAP</sequence>
<evidence type="ECO:0000313" key="2">
    <source>
        <dbReference type="Proteomes" id="UP000607397"/>
    </source>
</evidence>
<reference evidence="1" key="1">
    <citation type="submission" date="2019-12" db="EMBL/GenBank/DDBJ databases">
        <title>High-Quality draft genome sequences of three cyanobacteria isolated from the limestone walls of the Old Cathedral of Coimbra.</title>
        <authorList>
            <person name="Tiago I."/>
            <person name="Soares F."/>
            <person name="Portugal A."/>
        </authorList>
    </citation>
    <scope>NUCLEOTIDE SEQUENCE [LARGE SCALE GENOMIC DNA]</scope>
    <source>
        <strain evidence="1">C</strain>
    </source>
</reference>
<dbReference type="Proteomes" id="UP000607397">
    <property type="component" value="Unassembled WGS sequence"/>
</dbReference>
<accession>A0A8K1ZYV2</accession>
<dbReference type="EMBL" id="WVIC01000015">
    <property type="protein sequence ID" value="NCJ06613.1"/>
    <property type="molecule type" value="Genomic_DNA"/>
</dbReference>
<organism evidence="1 2">
    <name type="scientific">Petrachloros mirabilis ULC683</name>
    <dbReference type="NCBI Taxonomy" id="2781853"/>
    <lineage>
        <taxon>Bacteria</taxon>
        <taxon>Bacillati</taxon>
        <taxon>Cyanobacteriota</taxon>
        <taxon>Cyanophyceae</taxon>
        <taxon>Synechococcales</taxon>
        <taxon>Petrachlorosaceae</taxon>
        <taxon>Petrachloros</taxon>
        <taxon>Petrachloros mirabilis</taxon>
    </lineage>
</organism>
<dbReference type="AlphaFoldDB" id="A0A8K1ZYV2"/>
<proteinExistence type="predicted"/>